<comment type="caution">
    <text evidence="10">The sequence shown here is derived from an EMBL/GenBank/DDBJ whole genome shotgun (WGS) entry which is preliminary data.</text>
</comment>
<dbReference type="SUPFAM" id="SSF90123">
    <property type="entry name" value="ABC transporter transmembrane region"/>
    <property type="match status" value="1"/>
</dbReference>
<evidence type="ECO:0000256" key="1">
    <source>
        <dbReference type="ARBA" id="ARBA00004651"/>
    </source>
</evidence>
<feature type="domain" description="ABC transporter" evidence="8">
    <location>
        <begin position="349"/>
        <end position="556"/>
    </location>
</feature>
<dbReference type="SMART" id="SM00382">
    <property type="entry name" value="AAA"/>
    <property type="match status" value="1"/>
</dbReference>
<comment type="subcellular location">
    <subcellularLocation>
        <location evidence="1">Cell membrane</location>
        <topology evidence="1">Multi-pass membrane protein</topology>
    </subcellularLocation>
</comment>
<dbReference type="PROSITE" id="PS00211">
    <property type="entry name" value="ABC_TRANSPORTER_1"/>
    <property type="match status" value="1"/>
</dbReference>
<accession>A0ABV6BEV5</accession>
<sequence length="556" mass="60649">MKQPTHRQIRLRDLWLAHKAGWSLSFSLGVLTVFATVALLAWSGWFISAAAAAGVGASFNYLRPGALIRLFAIMRTAGRYGERVLSHALVLRLLAVLRVQVFVSLAHQNGAQQTGHSVLAGGDRLQRLIADIDVLDQLPLRLLNPLGYASLLSAAFLLLLLFMLPGAFWPVFGVLLLLALAIVVVSRQGARGPVQQAATEVQLQGQRRGLLLENLQLLTTLLTTGHWQQREQQFIRLDQQVLHLQQNQQYGQLAAQLLLQCLMLAGLAALCWPMLAALLAEQPFPLEVPLWLGLVLAWLGLSELLFPLLLLPQSYGQLRAAQQRCNALATPVCSSPDLAAAEPSDLCQGVTLDIRQLQFGFQQPLGEVSASFQQGDVVLLKGPSGSGKSCLLQTLAAEIPALTGSILLQGLTLEQWPTAARYQQLGYLPQRPYLFGLSVAADLRLAKPAASDEELLQVLTLVGLDDWLARQSQGLLTVLGDYGVGLSGGELKRFALARLLLQKPAVLLLDEPFAGLQQQLAQQLLQRLAAFQQHGMLIIASHQQQQDKVFNQTLCL</sequence>
<protein>
    <submittedName>
        <fullName evidence="10">ATP-binding cassette domain-containing protein</fullName>
    </submittedName>
</protein>
<evidence type="ECO:0000256" key="2">
    <source>
        <dbReference type="ARBA" id="ARBA00022692"/>
    </source>
</evidence>
<dbReference type="PANTHER" id="PTHR43394:SF1">
    <property type="entry name" value="ATP-BINDING CASSETTE SUB-FAMILY B MEMBER 10, MITOCHONDRIAL"/>
    <property type="match status" value="1"/>
</dbReference>
<dbReference type="PANTHER" id="PTHR43394">
    <property type="entry name" value="ATP-DEPENDENT PERMEASE MDL1, MITOCHONDRIAL"/>
    <property type="match status" value="1"/>
</dbReference>
<evidence type="ECO:0000313" key="10">
    <source>
        <dbReference type="EMBL" id="MFC0049412.1"/>
    </source>
</evidence>
<dbReference type="GO" id="GO:0005524">
    <property type="term" value="F:ATP binding"/>
    <property type="evidence" value="ECO:0007669"/>
    <property type="project" value="UniProtKB-KW"/>
</dbReference>
<dbReference type="InterPro" id="IPR003593">
    <property type="entry name" value="AAA+_ATPase"/>
</dbReference>
<dbReference type="InterPro" id="IPR003439">
    <property type="entry name" value="ABC_transporter-like_ATP-bd"/>
</dbReference>
<evidence type="ECO:0000313" key="11">
    <source>
        <dbReference type="Proteomes" id="UP001589813"/>
    </source>
</evidence>
<proteinExistence type="predicted"/>
<keyword evidence="2 7" id="KW-0812">Transmembrane</keyword>
<dbReference type="InterPro" id="IPR036640">
    <property type="entry name" value="ABC1_TM_sf"/>
</dbReference>
<feature type="transmembrane region" description="Helical" evidence="7">
    <location>
        <begin position="20"/>
        <end position="39"/>
    </location>
</feature>
<dbReference type="Pfam" id="PF00005">
    <property type="entry name" value="ABC_tran"/>
    <property type="match status" value="1"/>
</dbReference>
<gene>
    <name evidence="10" type="ORF">ACFFJP_14035</name>
</gene>
<name>A0ABV6BEV5_9GAMM</name>
<dbReference type="SUPFAM" id="SSF52540">
    <property type="entry name" value="P-loop containing nucleoside triphosphate hydrolases"/>
    <property type="match status" value="1"/>
</dbReference>
<evidence type="ECO:0000256" key="4">
    <source>
        <dbReference type="ARBA" id="ARBA00022840"/>
    </source>
</evidence>
<evidence type="ECO:0000256" key="5">
    <source>
        <dbReference type="ARBA" id="ARBA00022989"/>
    </source>
</evidence>
<keyword evidence="3" id="KW-0547">Nucleotide-binding</keyword>
<organism evidence="10 11">
    <name type="scientific">Rheinheimera tilapiae</name>
    <dbReference type="NCBI Taxonomy" id="875043"/>
    <lineage>
        <taxon>Bacteria</taxon>
        <taxon>Pseudomonadati</taxon>
        <taxon>Pseudomonadota</taxon>
        <taxon>Gammaproteobacteria</taxon>
        <taxon>Chromatiales</taxon>
        <taxon>Chromatiaceae</taxon>
        <taxon>Rheinheimera</taxon>
    </lineage>
</organism>
<dbReference type="PROSITE" id="PS50893">
    <property type="entry name" value="ABC_TRANSPORTER_2"/>
    <property type="match status" value="1"/>
</dbReference>
<dbReference type="EMBL" id="JBHLXP010000003">
    <property type="protein sequence ID" value="MFC0049412.1"/>
    <property type="molecule type" value="Genomic_DNA"/>
</dbReference>
<feature type="transmembrane region" description="Helical" evidence="7">
    <location>
        <begin position="45"/>
        <end position="62"/>
    </location>
</feature>
<dbReference type="PROSITE" id="PS50929">
    <property type="entry name" value="ABC_TM1F"/>
    <property type="match status" value="1"/>
</dbReference>
<dbReference type="InterPro" id="IPR017871">
    <property type="entry name" value="ABC_transporter-like_CS"/>
</dbReference>
<dbReference type="InterPro" id="IPR027417">
    <property type="entry name" value="P-loop_NTPase"/>
</dbReference>
<reference evidence="10 11" key="1">
    <citation type="submission" date="2024-09" db="EMBL/GenBank/DDBJ databases">
        <authorList>
            <person name="Sun Q."/>
            <person name="Mori K."/>
        </authorList>
    </citation>
    <scope>NUCLEOTIDE SEQUENCE [LARGE SCALE GENOMIC DNA]</scope>
    <source>
        <strain evidence="10 11">KCTC 23315</strain>
    </source>
</reference>
<evidence type="ECO:0000259" key="9">
    <source>
        <dbReference type="PROSITE" id="PS50929"/>
    </source>
</evidence>
<evidence type="ECO:0000256" key="3">
    <source>
        <dbReference type="ARBA" id="ARBA00022741"/>
    </source>
</evidence>
<keyword evidence="11" id="KW-1185">Reference proteome</keyword>
<evidence type="ECO:0000256" key="6">
    <source>
        <dbReference type="ARBA" id="ARBA00023136"/>
    </source>
</evidence>
<feature type="transmembrane region" description="Helical" evidence="7">
    <location>
        <begin position="142"/>
        <end position="162"/>
    </location>
</feature>
<dbReference type="Gene3D" id="1.20.1560.10">
    <property type="entry name" value="ABC transporter type 1, transmembrane domain"/>
    <property type="match status" value="1"/>
</dbReference>
<feature type="transmembrane region" description="Helical" evidence="7">
    <location>
        <begin position="168"/>
        <end position="186"/>
    </location>
</feature>
<keyword evidence="4 10" id="KW-0067">ATP-binding</keyword>
<keyword evidence="6 7" id="KW-0472">Membrane</keyword>
<keyword evidence="5 7" id="KW-1133">Transmembrane helix</keyword>
<feature type="transmembrane region" description="Helical" evidence="7">
    <location>
        <begin position="257"/>
        <end position="278"/>
    </location>
</feature>
<dbReference type="InterPro" id="IPR039421">
    <property type="entry name" value="Type_1_exporter"/>
</dbReference>
<evidence type="ECO:0000256" key="7">
    <source>
        <dbReference type="SAM" id="Phobius"/>
    </source>
</evidence>
<evidence type="ECO:0000259" key="8">
    <source>
        <dbReference type="PROSITE" id="PS50893"/>
    </source>
</evidence>
<feature type="domain" description="ABC transmembrane type-1" evidence="9">
    <location>
        <begin position="24"/>
        <end position="320"/>
    </location>
</feature>
<dbReference type="Gene3D" id="3.40.50.300">
    <property type="entry name" value="P-loop containing nucleotide triphosphate hydrolases"/>
    <property type="match status" value="1"/>
</dbReference>
<feature type="transmembrane region" description="Helical" evidence="7">
    <location>
        <begin position="290"/>
        <end position="311"/>
    </location>
</feature>
<dbReference type="InterPro" id="IPR011527">
    <property type="entry name" value="ABC1_TM_dom"/>
</dbReference>
<dbReference type="Proteomes" id="UP001589813">
    <property type="component" value="Unassembled WGS sequence"/>
</dbReference>
<dbReference type="RefSeq" id="WP_377245192.1">
    <property type="nucleotide sequence ID" value="NZ_JBHLXP010000003.1"/>
</dbReference>